<gene>
    <name evidence="1" type="ORF">UFOVP568_17</name>
</gene>
<evidence type="ECO:0000313" key="1">
    <source>
        <dbReference type="EMBL" id="CAB4150346.1"/>
    </source>
</evidence>
<organism evidence="1">
    <name type="scientific">uncultured Caudovirales phage</name>
    <dbReference type="NCBI Taxonomy" id="2100421"/>
    <lineage>
        <taxon>Viruses</taxon>
        <taxon>Duplodnaviria</taxon>
        <taxon>Heunggongvirae</taxon>
        <taxon>Uroviricota</taxon>
        <taxon>Caudoviricetes</taxon>
        <taxon>Peduoviridae</taxon>
        <taxon>Maltschvirus</taxon>
        <taxon>Maltschvirus maltsch</taxon>
    </lineage>
</organism>
<protein>
    <submittedName>
        <fullName evidence="1">Uncharacterized protein</fullName>
    </submittedName>
</protein>
<proteinExistence type="predicted"/>
<accession>A0A6J5MZB5</accession>
<sequence length="138" mass="15362">MSANTQAAINHSDAIRAAIEGIKPDFPAANSLVDQCSQRYYLWKEAERVIKENLDDARGNLLEQVVVPQRKGQHLVHDSRYVAVNCQVVSGPRTLDQKALASALIKQFNLSMEGAEDFIDACRKEAGLQTRLTVQVKR</sequence>
<name>A0A6J5MZB5_9CAUD</name>
<dbReference type="EMBL" id="LR796546">
    <property type="protein sequence ID" value="CAB4150346.1"/>
    <property type="molecule type" value="Genomic_DNA"/>
</dbReference>
<reference evidence="1" key="1">
    <citation type="submission" date="2020-04" db="EMBL/GenBank/DDBJ databases">
        <authorList>
            <person name="Chiriac C."/>
            <person name="Salcher M."/>
            <person name="Ghai R."/>
            <person name="Kavagutti S V."/>
        </authorList>
    </citation>
    <scope>NUCLEOTIDE SEQUENCE</scope>
</reference>